<dbReference type="PROSITE" id="PS51725">
    <property type="entry name" value="ABM"/>
    <property type="match status" value="1"/>
</dbReference>
<name>A0A0U4NWW9_9PSED</name>
<evidence type="ECO:0000256" key="1">
    <source>
        <dbReference type="SAM" id="Phobius"/>
    </source>
</evidence>
<dbReference type="GO" id="GO:0004497">
    <property type="term" value="F:monooxygenase activity"/>
    <property type="evidence" value="ECO:0007669"/>
    <property type="project" value="UniProtKB-KW"/>
</dbReference>
<keyword evidence="3" id="KW-0503">Monooxygenase</keyword>
<dbReference type="SUPFAM" id="SSF54909">
    <property type="entry name" value="Dimeric alpha+beta barrel"/>
    <property type="match status" value="1"/>
</dbReference>
<dbReference type="KEGG" id="por:APT59_02680"/>
<accession>A0A0U4NWW9</accession>
<keyword evidence="3" id="KW-0560">Oxidoreductase</keyword>
<dbReference type="PANTHER" id="PTHR40057">
    <property type="entry name" value="SLR1162 PROTEIN"/>
    <property type="match status" value="1"/>
</dbReference>
<dbReference type="Gene3D" id="3.30.70.100">
    <property type="match status" value="1"/>
</dbReference>
<reference evidence="3 4" key="1">
    <citation type="submission" date="2016-01" db="EMBL/GenBank/DDBJ databases">
        <title>Annotation of Pseudomonas oryzihabitans USDA-ARS-USMARC-56511.</title>
        <authorList>
            <person name="Harhay G.P."/>
            <person name="Harhay D.M."/>
            <person name="Smith T.P.L."/>
            <person name="Bono J.L."/>
            <person name="Heaton M.P."/>
            <person name="Clawson M.L."/>
            <person name="Chitko-Mckown C.G."/>
            <person name="Capik S.F."/>
            <person name="DeDonder K.D."/>
            <person name="Apley M.D."/>
            <person name="Lubbers B.V."/>
            <person name="White B.J."/>
            <person name="Larson R.L."/>
        </authorList>
    </citation>
    <scope>NUCLEOTIDE SEQUENCE [LARGE SCALE GENOMIC DNA]</scope>
    <source>
        <strain evidence="3 4">USDA-ARS-USMARC-56511</strain>
    </source>
</reference>
<dbReference type="AlphaFoldDB" id="A0A0U4NWW9"/>
<dbReference type="RefSeq" id="WP_059313429.1">
    <property type="nucleotide sequence ID" value="NZ_CP013987.1"/>
</dbReference>
<dbReference type="Pfam" id="PF03992">
    <property type="entry name" value="ABM"/>
    <property type="match status" value="1"/>
</dbReference>
<dbReference type="InterPro" id="IPR038762">
    <property type="entry name" value="ABM_predict"/>
</dbReference>
<evidence type="ECO:0000313" key="4">
    <source>
        <dbReference type="Proteomes" id="UP000064137"/>
    </source>
</evidence>
<dbReference type="EMBL" id="CP013987">
    <property type="protein sequence ID" value="ALZ83153.1"/>
    <property type="molecule type" value="Genomic_DNA"/>
</dbReference>
<dbReference type="OrthoDB" id="1494254at2"/>
<keyword evidence="1" id="KW-0812">Transmembrane</keyword>
<feature type="transmembrane region" description="Helical" evidence="1">
    <location>
        <begin position="159"/>
        <end position="180"/>
    </location>
</feature>
<gene>
    <name evidence="3" type="ORF">APT59_02680</name>
</gene>
<evidence type="ECO:0000259" key="2">
    <source>
        <dbReference type="PROSITE" id="PS51725"/>
    </source>
</evidence>
<evidence type="ECO:0000313" key="3">
    <source>
        <dbReference type="EMBL" id="ALZ83153.1"/>
    </source>
</evidence>
<keyword evidence="1" id="KW-1133">Transmembrane helix</keyword>
<dbReference type="InterPro" id="IPR011008">
    <property type="entry name" value="Dimeric_a/b-barrel"/>
</dbReference>
<feature type="transmembrane region" description="Helical" evidence="1">
    <location>
        <begin position="130"/>
        <end position="147"/>
    </location>
</feature>
<proteinExistence type="predicted"/>
<feature type="domain" description="ABM" evidence="2">
    <location>
        <begin position="17"/>
        <end position="105"/>
    </location>
</feature>
<dbReference type="PANTHER" id="PTHR40057:SF1">
    <property type="entry name" value="SLR1162 PROTEIN"/>
    <property type="match status" value="1"/>
</dbReference>
<keyword evidence="1" id="KW-0472">Membrane</keyword>
<protein>
    <submittedName>
        <fullName evidence="3">Antibiotic biosynthesis monooxygenase</fullName>
    </submittedName>
</protein>
<dbReference type="Proteomes" id="UP000064137">
    <property type="component" value="Chromosome"/>
</dbReference>
<sequence>MSAAVGQDLHQAHSRIVTLVIRHQPLADQQDAYQRWLQRAVTAARDACGHLGVDVIPPAEEGAAFTTLVRFADVERLQAWLASPERQALIAEVAPLLHGADAPEVHADAEFWFNPPRPGVRQPPAWKQAVLTYLVIAPLTMLIPPLWQPLFARYPVLAGTVPSNLLITLCIVPLVVFLIMPRVSRLCAPWLNARSGAFFTPSTHRGEQP</sequence>
<dbReference type="InterPro" id="IPR007138">
    <property type="entry name" value="ABM_dom"/>
</dbReference>
<organism evidence="3 4">
    <name type="scientific">Pseudomonas oryzihabitans</name>
    <dbReference type="NCBI Taxonomy" id="47885"/>
    <lineage>
        <taxon>Bacteria</taxon>
        <taxon>Pseudomonadati</taxon>
        <taxon>Pseudomonadota</taxon>
        <taxon>Gammaproteobacteria</taxon>
        <taxon>Pseudomonadales</taxon>
        <taxon>Pseudomonadaceae</taxon>
        <taxon>Pseudomonas</taxon>
    </lineage>
</organism>